<dbReference type="Proteomes" id="UP000326939">
    <property type="component" value="Chromosome 6"/>
</dbReference>
<comment type="caution">
    <text evidence="2">The sequence shown here is derived from an EMBL/GenBank/DDBJ whole genome shotgun (WGS) entry which is preliminary data.</text>
</comment>
<reference evidence="3" key="1">
    <citation type="journal article" date="2019" name="Gigascience">
        <title>De novo genome assembly of the endangered Acer yangbiense, a plant species with extremely small populations endemic to Yunnan Province, China.</title>
        <authorList>
            <person name="Yang J."/>
            <person name="Wariss H.M."/>
            <person name="Tao L."/>
            <person name="Zhang R."/>
            <person name="Yun Q."/>
            <person name="Hollingsworth P."/>
            <person name="Dao Z."/>
            <person name="Luo G."/>
            <person name="Guo H."/>
            <person name="Ma Y."/>
            <person name="Sun W."/>
        </authorList>
    </citation>
    <scope>NUCLEOTIDE SEQUENCE [LARGE SCALE GENOMIC DNA]</scope>
    <source>
        <strain evidence="3">cv. br00</strain>
    </source>
</reference>
<dbReference type="Pfam" id="PF13855">
    <property type="entry name" value="LRR_8"/>
    <property type="match status" value="1"/>
</dbReference>
<sequence length="592" mass="64476">MTSIDNQRDHKSMGGICSRKRDQQVIEDRVRRGASGCYSKSSSSKWLGTSFTRPNADLQPGGSFPSLRELCINRIREDISRYKSFSMLPRDISQQIFNELVISHYLTAASLEAFRDCALQDVLLGEYPGVMDTWMDVISSQGSSLLSVDLSDSVVTDSGLALLKYCSNLQTIALDYCNNISDHGLKHLSGLTNITSLSLKKNCAVTAEGMRAFSSLLNLENLDMERCSGIHGGLVHLKGLMNLKELQISNSNVTDLGVSYLRGLQELIMLNLEGCNITTACLDSISALATLAYLNLSRCDLPDDGCDKLSGEIEKLEGVELGIQQNNRRMFGASKRFAMPPSPLIEDTENLYIGLKKLESLNLDSCKIGDRGIANLAGLPLKTLELSDTIVESSGLRHLSGLDFGDEIDGGLSHLENLNLSFTLVTDSGLRKLSGLTSLRSLNLDTRQITDSGLAVLTSLTGLTHLDLFGAHITDSGTNCLKCFKNLKSLEICGGGLTDAGVKNIKDLVHLTVLNLSQNTNLTDKTLELISGLTELVSLNVSNSLITNEGLRHLKPLKNLRIVSLEFCKVTASEIKKLQATELPNLVSFRPV</sequence>
<proteinExistence type="predicted"/>
<accession>A0A5N5MC52</accession>
<name>A0A5N5MC52_9ROSI</name>
<evidence type="ECO:0000259" key="1">
    <source>
        <dbReference type="Pfam" id="PF25372"/>
    </source>
</evidence>
<feature type="domain" description="F-box/LRR-repeat protein 15-like leucin rich repeat" evidence="1">
    <location>
        <begin position="130"/>
        <end position="276"/>
    </location>
</feature>
<dbReference type="InterPro" id="IPR006553">
    <property type="entry name" value="Leu-rich_rpt_Cys-con_subtyp"/>
</dbReference>
<dbReference type="InterPro" id="IPR057207">
    <property type="entry name" value="FBXL15_LRR"/>
</dbReference>
<dbReference type="InterPro" id="IPR001611">
    <property type="entry name" value="Leu-rich_rpt"/>
</dbReference>
<organism evidence="2 3">
    <name type="scientific">Salix brachista</name>
    <dbReference type="NCBI Taxonomy" id="2182728"/>
    <lineage>
        <taxon>Eukaryota</taxon>
        <taxon>Viridiplantae</taxon>
        <taxon>Streptophyta</taxon>
        <taxon>Embryophyta</taxon>
        <taxon>Tracheophyta</taxon>
        <taxon>Spermatophyta</taxon>
        <taxon>Magnoliopsida</taxon>
        <taxon>eudicotyledons</taxon>
        <taxon>Gunneridae</taxon>
        <taxon>Pentapetalae</taxon>
        <taxon>rosids</taxon>
        <taxon>fabids</taxon>
        <taxon>Malpighiales</taxon>
        <taxon>Salicaceae</taxon>
        <taxon>Saliceae</taxon>
        <taxon>Salix</taxon>
    </lineage>
</organism>
<dbReference type="InterPro" id="IPR032675">
    <property type="entry name" value="LRR_dom_sf"/>
</dbReference>
<evidence type="ECO:0000313" key="3">
    <source>
        <dbReference type="Proteomes" id="UP000326939"/>
    </source>
</evidence>
<dbReference type="SMART" id="SM00367">
    <property type="entry name" value="LRR_CC"/>
    <property type="match status" value="7"/>
</dbReference>
<dbReference type="FunFam" id="3.80.10.10:FF:000378">
    <property type="entry name" value="Leucine-rich repeat family protein"/>
    <property type="match status" value="1"/>
</dbReference>
<gene>
    <name evidence="2" type="ORF">DKX38_009184</name>
</gene>
<dbReference type="SUPFAM" id="SSF52047">
    <property type="entry name" value="RNI-like"/>
    <property type="match status" value="1"/>
</dbReference>
<dbReference type="PANTHER" id="PTHR13318">
    <property type="entry name" value="PARTNER OF PAIRED, ISOFORM B-RELATED"/>
    <property type="match status" value="1"/>
</dbReference>
<evidence type="ECO:0000313" key="2">
    <source>
        <dbReference type="EMBL" id="KAB5551873.1"/>
    </source>
</evidence>
<dbReference type="Gene3D" id="3.80.10.10">
    <property type="entry name" value="Ribonuclease Inhibitor"/>
    <property type="match status" value="5"/>
</dbReference>
<dbReference type="GO" id="GO:0019005">
    <property type="term" value="C:SCF ubiquitin ligase complex"/>
    <property type="evidence" value="ECO:0007669"/>
    <property type="project" value="TreeGrafter"/>
</dbReference>
<dbReference type="PANTHER" id="PTHR13318:SF162">
    <property type="entry name" value="LEUCINE-RICH REPEAT FAMILY PROTEIN"/>
    <property type="match status" value="1"/>
</dbReference>
<dbReference type="GO" id="GO:0031146">
    <property type="term" value="P:SCF-dependent proteasomal ubiquitin-dependent protein catabolic process"/>
    <property type="evidence" value="ECO:0007669"/>
    <property type="project" value="TreeGrafter"/>
</dbReference>
<dbReference type="AlphaFoldDB" id="A0A5N5MC52"/>
<keyword evidence="3" id="KW-1185">Reference proteome</keyword>
<dbReference type="Pfam" id="PF25372">
    <property type="entry name" value="DUF7885"/>
    <property type="match status" value="1"/>
</dbReference>
<dbReference type="FunFam" id="3.80.10.10:FF:000678">
    <property type="entry name" value="Predicted protein"/>
    <property type="match status" value="1"/>
</dbReference>
<dbReference type="Pfam" id="PF13516">
    <property type="entry name" value="LRR_6"/>
    <property type="match status" value="4"/>
</dbReference>
<protein>
    <recommendedName>
        <fullName evidence="1">F-box/LRR-repeat protein 15-like leucin rich repeat domain-containing protein</fullName>
    </recommendedName>
</protein>
<dbReference type="EMBL" id="VDCV01000006">
    <property type="protein sequence ID" value="KAB5551873.1"/>
    <property type="molecule type" value="Genomic_DNA"/>
</dbReference>